<reference evidence="4 5" key="1">
    <citation type="journal article" date="2022" name="DNA Res.">
        <title>Genome analysis of five recently described species of the CUG-Ser clade uncovers Candida theae as a new hybrid lineage with pathogenic potential in the Candida parapsilosis species complex.</title>
        <authorList>
            <person name="Mixao V."/>
            <person name="Del Olmo V."/>
            <person name="Hegedusova E."/>
            <person name="Saus E."/>
            <person name="Pryszcz L."/>
            <person name="Cillingova A."/>
            <person name="Nosek J."/>
            <person name="Gabaldon T."/>
        </authorList>
    </citation>
    <scope>NUCLEOTIDE SEQUENCE [LARGE SCALE GENOMIC DNA]</scope>
    <source>
        <strain evidence="4 5">CBS 12239</strain>
    </source>
</reference>
<dbReference type="SMART" id="SM00088">
    <property type="entry name" value="PINT"/>
    <property type="match status" value="1"/>
</dbReference>
<dbReference type="Pfam" id="PF18055">
    <property type="entry name" value="RPN6_N"/>
    <property type="match status" value="1"/>
</dbReference>
<dbReference type="InterPro" id="IPR040780">
    <property type="entry name" value="Rpn6_C_helix"/>
</dbReference>
<dbReference type="PANTHER" id="PTHR10678">
    <property type="entry name" value="26S PROTEASOME NON-ATPASE REGULATORY SUBUNIT 11/COP9 SIGNALOSOME COMPLEX SUBUNIT 2"/>
    <property type="match status" value="1"/>
</dbReference>
<dbReference type="Pfam" id="PF18503">
    <property type="entry name" value="RPN6_C_helix"/>
    <property type="match status" value="1"/>
</dbReference>
<dbReference type="InterPro" id="IPR040773">
    <property type="entry name" value="Rpn6_N"/>
</dbReference>
<name>A0AAD5BFQ2_9ASCO</name>
<evidence type="ECO:0000313" key="4">
    <source>
        <dbReference type="EMBL" id="KAI5959452.1"/>
    </source>
</evidence>
<dbReference type="Proteomes" id="UP001204833">
    <property type="component" value="Unassembled WGS sequence"/>
</dbReference>
<feature type="domain" description="PCI" evidence="3">
    <location>
        <begin position="224"/>
        <end position="396"/>
    </location>
</feature>
<comment type="caution">
    <text evidence="4">The sequence shown here is derived from an EMBL/GenBank/DDBJ whole genome shotgun (WGS) entry which is preliminary data.</text>
</comment>
<keyword evidence="5" id="KW-1185">Reference proteome</keyword>
<evidence type="ECO:0000256" key="1">
    <source>
        <dbReference type="ARBA" id="ARBA00007454"/>
    </source>
</evidence>
<dbReference type="GeneID" id="76150149"/>
<proteinExistence type="inferred from homology"/>
<sequence length="426" mass="48668">MSQQALIEEAREAVEKKQYDVAESKYQKFLEDSKHESSTSAKVLQLQENAILELGKIYKTSDQPQKLSLLLTDSRQLLGNFAKSKTAKIVRTLIEYFDNLTGALDVQTDATRKSIDWAVESKLSFLRQNLQLKLSDLLYQKHQYHEALKYINELLKEYKKLDDKSSLVEVQLLESKIYHALRNIAKSKAALTSARTSANSIYCPTLLQAELDCQSGILNMEDKDYKTAFSYFYESFEGFNSQQSDENSKTAVKVLKYMLLSKIMLNLIDDVNNILKNKNVVQYQSKDIDAMKSIAVAYSNRSLKEFENNLIQYSAELKSDDIIKSHFNSLYDQLLQVNLLKIIESYECVELEHIAKVIGLNVKQVEGKLSQMILDKVFYGVLDQGNGWLIIYDEPKKDAAYEASLDLVKNLSNVVDLLYDKATALN</sequence>
<dbReference type="Pfam" id="PF01399">
    <property type="entry name" value="PCI"/>
    <property type="match status" value="1"/>
</dbReference>
<dbReference type="EMBL" id="JAIHNG010000104">
    <property type="protein sequence ID" value="KAI5959452.1"/>
    <property type="molecule type" value="Genomic_DNA"/>
</dbReference>
<dbReference type="GO" id="GO:0008541">
    <property type="term" value="C:proteasome regulatory particle, lid subcomplex"/>
    <property type="evidence" value="ECO:0007669"/>
    <property type="project" value="UniProtKB-ARBA"/>
</dbReference>
<evidence type="ECO:0000313" key="5">
    <source>
        <dbReference type="Proteomes" id="UP001204833"/>
    </source>
</evidence>
<keyword evidence="2" id="KW-0647">Proteasome</keyword>
<evidence type="ECO:0000259" key="3">
    <source>
        <dbReference type="PROSITE" id="PS50250"/>
    </source>
</evidence>
<comment type="similarity">
    <text evidence="1">Belongs to the proteasome subunit S9 family.</text>
</comment>
<dbReference type="AlphaFoldDB" id="A0AAD5BFQ2"/>
<dbReference type="Gene3D" id="1.25.40.570">
    <property type="match status" value="1"/>
</dbReference>
<dbReference type="InterPro" id="IPR050871">
    <property type="entry name" value="26S_Proteasome/COP9_Components"/>
</dbReference>
<dbReference type="RefSeq" id="XP_051609413.1">
    <property type="nucleotide sequence ID" value="XM_051751366.1"/>
</dbReference>
<protein>
    <submittedName>
        <fullName evidence="4">RPN6</fullName>
    </submittedName>
</protein>
<organism evidence="4 5">
    <name type="scientific">Candida theae</name>
    <dbReference type="NCBI Taxonomy" id="1198502"/>
    <lineage>
        <taxon>Eukaryota</taxon>
        <taxon>Fungi</taxon>
        <taxon>Dikarya</taxon>
        <taxon>Ascomycota</taxon>
        <taxon>Saccharomycotina</taxon>
        <taxon>Pichiomycetes</taxon>
        <taxon>Debaryomycetaceae</taxon>
        <taxon>Candida/Lodderomyces clade</taxon>
        <taxon>Candida</taxon>
    </lineage>
</organism>
<dbReference type="InterPro" id="IPR000717">
    <property type="entry name" value="PCI_dom"/>
</dbReference>
<dbReference type="PROSITE" id="PS50250">
    <property type="entry name" value="PCI"/>
    <property type="match status" value="1"/>
</dbReference>
<evidence type="ECO:0000256" key="2">
    <source>
        <dbReference type="ARBA" id="ARBA00022942"/>
    </source>
</evidence>
<dbReference type="SUPFAM" id="SSF46785">
    <property type="entry name" value="Winged helix' DNA-binding domain"/>
    <property type="match status" value="1"/>
</dbReference>
<dbReference type="InterPro" id="IPR036390">
    <property type="entry name" value="WH_DNA-bd_sf"/>
</dbReference>
<gene>
    <name evidence="4" type="ORF">KGF57_002090</name>
</gene>
<dbReference type="SMART" id="SM00753">
    <property type="entry name" value="PAM"/>
    <property type="match status" value="1"/>
</dbReference>
<accession>A0AAD5BFQ2</accession>